<gene>
    <name evidence="10" type="ORF">ACFP3M_00740</name>
</gene>
<feature type="transmembrane region" description="Helical" evidence="8">
    <location>
        <begin position="146"/>
        <end position="163"/>
    </location>
</feature>
<dbReference type="Proteomes" id="UP001596241">
    <property type="component" value="Unassembled WGS sequence"/>
</dbReference>
<feature type="transmembrane region" description="Helical" evidence="8">
    <location>
        <begin position="92"/>
        <end position="115"/>
    </location>
</feature>
<evidence type="ECO:0000256" key="4">
    <source>
        <dbReference type="ARBA" id="ARBA00022989"/>
    </source>
</evidence>
<dbReference type="EMBL" id="JBHSPW010000001">
    <property type="protein sequence ID" value="MFC5891355.1"/>
    <property type="molecule type" value="Genomic_DNA"/>
</dbReference>
<dbReference type="PANTHER" id="PTHR30509:SF9">
    <property type="entry name" value="MULTIDRUG RESISTANCE PROTEIN MDTO"/>
    <property type="match status" value="1"/>
</dbReference>
<accession>A0ABW1FBW3</accession>
<protein>
    <submittedName>
        <fullName evidence="10">FUSC family protein</fullName>
    </submittedName>
</protein>
<dbReference type="Pfam" id="PF13515">
    <property type="entry name" value="FUSC_2"/>
    <property type="match status" value="1"/>
</dbReference>
<comment type="similarity">
    <text evidence="6">Belongs to the YccS/YhfK family.</text>
</comment>
<dbReference type="RefSeq" id="WP_345082081.1">
    <property type="nucleotide sequence ID" value="NZ_BAAAWG010000006.1"/>
</dbReference>
<evidence type="ECO:0000256" key="6">
    <source>
        <dbReference type="ARBA" id="ARBA00043993"/>
    </source>
</evidence>
<feature type="compositionally biased region" description="Pro residues" evidence="7">
    <location>
        <begin position="322"/>
        <end position="334"/>
    </location>
</feature>
<proteinExistence type="inferred from homology"/>
<evidence type="ECO:0000313" key="11">
    <source>
        <dbReference type="Proteomes" id="UP001596241"/>
    </source>
</evidence>
<feature type="transmembrane region" description="Helical" evidence="8">
    <location>
        <begin position="452"/>
        <end position="471"/>
    </location>
</feature>
<feature type="transmembrane region" description="Helical" evidence="8">
    <location>
        <begin position="356"/>
        <end position="378"/>
    </location>
</feature>
<keyword evidence="11" id="KW-1185">Reference proteome</keyword>
<keyword evidence="4 8" id="KW-1133">Transmembrane helix</keyword>
<evidence type="ECO:0000256" key="1">
    <source>
        <dbReference type="ARBA" id="ARBA00004651"/>
    </source>
</evidence>
<feature type="transmembrane region" description="Helical" evidence="8">
    <location>
        <begin position="169"/>
        <end position="190"/>
    </location>
</feature>
<dbReference type="InterPro" id="IPR049453">
    <property type="entry name" value="Memb_transporter_dom"/>
</dbReference>
<feature type="transmembrane region" description="Helical" evidence="8">
    <location>
        <begin position="40"/>
        <end position="61"/>
    </location>
</feature>
<evidence type="ECO:0000313" key="10">
    <source>
        <dbReference type="EMBL" id="MFC5891355.1"/>
    </source>
</evidence>
<reference evidence="11" key="1">
    <citation type="journal article" date="2019" name="Int. J. Syst. Evol. Microbiol.">
        <title>The Global Catalogue of Microorganisms (GCM) 10K type strain sequencing project: providing services to taxonomists for standard genome sequencing and annotation.</title>
        <authorList>
            <consortium name="The Broad Institute Genomics Platform"/>
            <consortium name="The Broad Institute Genome Sequencing Center for Infectious Disease"/>
            <person name="Wu L."/>
            <person name="Ma J."/>
        </authorList>
    </citation>
    <scope>NUCLEOTIDE SEQUENCE [LARGE SCALE GENOMIC DNA]</scope>
    <source>
        <strain evidence="11">CGMCC 1.15809</strain>
    </source>
</reference>
<feature type="region of interest" description="Disordered" evidence="7">
    <location>
        <begin position="303"/>
        <end position="334"/>
    </location>
</feature>
<evidence type="ECO:0000256" key="3">
    <source>
        <dbReference type="ARBA" id="ARBA00022692"/>
    </source>
</evidence>
<feature type="domain" description="Integral membrane bound transporter" evidence="9">
    <location>
        <begin position="371"/>
        <end position="496"/>
    </location>
</feature>
<evidence type="ECO:0000256" key="8">
    <source>
        <dbReference type="SAM" id="Phobius"/>
    </source>
</evidence>
<keyword evidence="3 8" id="KW-0812">Transmembrane</keyword>
<comment type="subcellular location">
    <subcellularLocation>
        <location evidence="1">Cell membrane</location>
        <topology evidence="1">Multi-pass membrane protein</topology>
    </subcellularLocation>
</comment>
<keyword evidence="5 8" id="KW-0472">Membrane</keyword>
<feature type="transmembrane region" description="Helical" evidence="8">
    <location>
        <begin position="414"/>
        <end position="440"/>
    </location>
</feature>
<name>A0ABW1FBW3_9ACTN</name>
<evidence type="ECO:0000259" key="9">
    <source>
        <dbReference type="Pfam" id="PF13515"/>
    </source>
</evidence>
<feature type="transmembrane region" description="Helical" evidence="8">
    <location>
        <begin position="121"/>
        <end position="139"/>
    </location>
</feature>
<organism evidence="10 11">
    <name type="scientific">Streptomyces ramulosus</name>
    <dbReference type="NCBI Taxonomy" id="47762"/>
    <lineage>
        <taxon>Bacteria</taxon>
        <taxon>Bacillati</taxon>
        <taxon>Actinomycetota</taxon>
        <taxon>Actinomycetes</taxon>
        <taxon>Kitasatosporales</taxon>
        <taxon>Streptomycetaceae</taxon>
        <taxon>Streptomyces</taxon>
    </lineage>
</organism>
<sequence length="587" mass="60036">MNPAGDDGRTAPARGPRQAVAGVVRVLSPRGSLTLHPVDGAFTFALRAALAMALPALALAAAGRTELAVYAMLGAFTTTFGRNLPYRRRARALALVALAMTACVGTGSALAAWALPRAGGAAVVVAAMALVAGAAKYACDAARLGGLGAVLLLFAFAAAANGTSTPADVLPHTALAAAGAALAWALAMAGRLVHPDRPQRLAVATALRALAELWDAPGADHDGRRRHRATAAVLRAHHALGLLPHAAGAERHRGVCGRLTDLSWSLLIGSATRPPDDPAALARQLRRQARALADRRRRVPPLLLPPETWPAAARADRDAGTPAPPGAGPVPPRPAELRAAELVAGRHPGGPGHRSVLLVPALRMALATAVAGGAALALGLGHGYWAALTAAAVLHSVNVRTATQRAVQRTLGTAAGLVIVLAVLALAPGPGVLVAVIVALEFLMEYVVPRNYGLGVVFLTPLALLMTDLTAPQSAGTLVADRALASVLGIVVGLLCGLLVVHDRAVVRVERALAACTAAAARAERALDGGRPAAFPDAQARLAVAVVELREADDAAAGEVWRAEIDPAELAAAEDRAHLLLERFARR</sequence>
<evidence type="ECO:0000256" key="2">
    <source>
        <dbReference type="ARBA" id="ARBA00022475"/>
    </source>
</evidence>
<dbReference type="PANTHER" id="PTHR30509">
    <property type="entry name" value="P-HYDROXYBENZOIC ACID EFFLUX PUMP SUBUNIT-RELATED"/>
    <property type="match status" value="1"/>
</dbReference>
<evidence type="ECO:0000256" key="7">
    <source>
        <dbReference type="SAM" id="MobiDB-lite"/>
    </source>
</evidence>
<feature type="transmembrane region" description="Helical" evidence="8">
    <location>
        <begin position="483"/>
        <end position="501"/>
    </location>
</feature>
<evidence type="ECO:0000256" key="5">
    <source>
        <dbReference type="ARBA" id="ARBA00023136"/>
    </source>
</evidence>
<comment type="caution">
    <text evidence="10">The sequence shown here is derived from an EMBL/GenBank/DDBJ whole genome shotgun (WGS) entry which is preliminary data.</text>
</comment>
<keyword evidence="2" id="KW-1003">Cell membrane</keyword>